<evidence type="ECO:0000259" key="13">
    <source>
        <dbReference type="PROSITE" id="PS50109"/>
    </source>
</evidence>
<dbReference type="Proteomes" id="UP000679722">
    <property type="component" value="Unassembled WGS sequence"/>
</dbReference>
<keyword evidence="4" id="KW-0597">Phosphoprotein</keyword>
<evidence type="ECO:0000256" key="11">
    <source>
        <dbReference type="SAM" id="MobiDB-lite"/>
    </source>
</evidence>
<dbReference type="PROSITE" id="PS50885">
    <property type="entry name" value="HAMP"/>
    <property type="match status" value="1"/>
</dbReference>
<evidence type="ECO:0000256" key="12">
    <source>
        <dbReference type="SAM" id="Phobius"/>
    </source>
</evidence>
<evidence type="ECO:0000256" key="9">
    <source>
        <dbReference type="ARBA" id="ARBA00023012"/>
    </source>
</evidence>
<dbReference type="PROSITE" id="PS50109">
    <property type="entry name" value="HIS_KIN"/>
    <property type="match status" value="1"/>
</dbReference>
<dbReference type="Pfam" id="PF00672">
    <property type="entry name" value="HAMP"/>
    <property type="match status" value="1"/>
</dbReference>
<dbReference type="PANTHER" id="PTHR45436">
    <property type="entry name" value="SENSOR HISTIDINE KINASE YKOH"/>
    <property type="match status" value="1"/>
</dbReference>
<protein>
    <recommendedName>
        <fullName evidence="3">histidine kinase</fullName>
        <ecNumber evidence="3">2.7.13.3</ecNumber>
    </recommendedName>
</protein>
<keyword evidence="16" id="KW-1185">Reference proteome</keyword>
<keyword evidence="10 12" id="KW-0472">Membrane</keyword>
<keyword evidence="7" id="KW-0418">Kinase</keyword>
<dbReference type="SMART" id="SM00304">
    <property type="entry name" value="HAMP"/>
    <property type="match status" value="1"/>
</dbReference>
<feature type="domain" description="HAMP" evidence="14">
    <location>
        <begin position="215"/>
        <end position="267"/>
    </location>
</feature>
<dbReference type="InterPro" id="IPR050428">
    <property type="entry name" value="TCS_sensor_his_kinase"/>
</dbReference>
<dbReference type="SUPFAM" id="SSF47384">
    <property type="entry name" value="Homodimeric domain of signal transducing histidine kinase"/>
    <property type="match status" value="1"/>
</dbReference>
<dbReference type="CDD" id="cd06225">
    <property type="entry name" value="HAMP"/>
    <property type="match status" value="1"/>
</dbReference>
<dbReference type="CDD" id="cd00082">
    <property type="entry name" value="HisKA"/>
    <property type="match status" value="1"/>
</dbReference>
<dbReference type="InterPro" id="IPR036097">
    <property type="entry name" value="HisK_dim/P_sf"/>
</dbReference>
<feature type="transmembrane region" description="Helical" evidence="12">
    <location>
        <begin position="9"/>
        <end position="32"/>
    </location>
</feature>
<dbReference type="Gene3D" id="6.10.340.10">
    <property type="match status" value="1"/>
</dbReference>
<keyword evidence="8 12" id="KW-1133">Transmembrane helix</keyword>
<evidence type="ECO:0000256" key="10">
    <source>
        <dbReference type="ARBA" id="ARBA00023136"/>
    </source>
</evidence>
<evidence type="ECO:0000256" key="6">
    <source>
        <dbReference type="ARBA" id="ARBA00022692"/>
    </source>
</evidence>
<dbReference type="InterPro" id="IPR003594">
    <property type="entry name" value="HATPase_dom"/>
</dbReference>
<keyword evidence="5" id="KW-0808">Transferase</keyword>
<proteinExistence type="predicted"/>
<evidence type="ECO:0000256" key="8">
    <source>
        <dbReference type="ARBA" id="ARBA00022989"/>
    </source>
</evidence>
<dbReference type="SMART" id="SM00387">
    <property type="entry name" value="HATPase_c"/>
    <property type="match status" value="1"/>
</dbReference>
<dbReference type="Gene3D" id="1.10.287.130">
    <property type="match status" value="1"/>
</dbReference>
<dbReference type="Gene3D" id="3.30.565.10">
    <property type="entry name" value="Histidine kinase-like ATPase, C-terminal domain"/>
    <property type="match status" value="1"/>
</dbReference>
<evidence type="ECO:0000256" key="4">
    <source>
        <dbReference type="ARBA" id="ARBA00022553"/>
    </source>
</evidence>
<accession>A0ABS5HB45</accession>
<evidence type="ECO:0000313" key="15">
    <source>
        <dbReference type="EMBL" id="MBR7888860.1"/>
    </source>
</evidence>
<dbReference type="SMART" id="SM00388">
    <property type="entry name" value="HisKA"/>
    <property type="match status" value="1"/>
</dbReference>
<comment type="caution">
    <text evidence="15">The sequence shown here is derived from an EMBL/GenBank/DDBJ whole genome shotgun (WGS) entry which is preliminary data.</text>
</comment>
<dbReference type="SUPFAM" id="SSF158472">
    <property type="entry name" value="HAMP domain-like"/>
    <property type="match status" value="1"/>
</dbReference>
<dbReference type="InterPro" id="IPR003660">
    <property type="entry name" value="HAMP_dom"/>
</dbReference>
<feature type="transmembrane region" description="Helical" evidence="12">
    <location>
        <begin position="195"/>
        <end position="218"/>
    </location>
</feature>
<organism evidence="15 16">
    <name type="scientific">Marinomonas vulgaris</name>
    <dbReference type="NCBI Taxonomy" id="2823372"/>
    <lineage>
        <taxon>Bacteria</taxon>
        <taxon>Pseudomonadati</taxon>
        <taxon>Pseudomonadota</taxon>
        <taxon>Gammaproteobacteria</taxon>
        <taxon>Oceanospirillales</taxon>
        <taxon>Oceanospirillaceae</taxon>
        <taxon>Marinomonas</taxon>
    </lineage>
</organism>
<evidence type="ECO:0000256" key="2">
    <source>
        <dbReference type="ARBA" id="ARBA00004370"/>
    </source>
</evidence>
<feature type="region of interest" description="Disordered" evidence="11">
    <location>
        <begin position="80"/>
        <end position="122"/>
    </location>
</feature>
<dbReference type="InterPro" id="IPR003661">
    <property type="entry name" value="HisK_dim/P_dom"/>
</dbReference>
<sequence length="492" mass="55307">MRIPIVTKLFVSLFITSVALVAGMAFLVSYSFKSGFQDYLNQQEKKQVIEYAATLSDYYSKEDGWQQLIEHPDIWGAFLGDQDGSAPRQPPERHVLNFPQMDSPPRNEEERRFPPPPQTSPVEELGPISHRIHLLDAQRQWVIGVPPALDKASFQWLEVPVISGTETVGWLVLQQRNLVTGPLVVRFYEQQQSNLLWIIGLAGLTSLVVALFLVRYFLSPLKHLKEGASALSNGDYDFVFEGKSNDEFAALADSFQLLLQSLKKQKESREQWLVDISHELRTPIAVLRSELEAIQDGIRQADMQRIDSMHHQVMGLRRLVDDLYLLSKTDSGVYQMNWQPLNLVTLVQRLIHQFDARAMEKGLHIELIASSDPVILKGDEKTLEQLLVNVLENSLRYTDAPGSIQVSIIDQEENVGVCVEDSLPGVAAEHLPNVFRRLYRVDQSRSRQHGGSGLGLSICRNIVTMHGGDIRARASTLGGLAIDITLKKESGT</sequence>
<dbReference type="Pfam" id="PF00512">
    <property type="entry name" value="HisKA"/>
    <property type="match status" value="1"/>
</dbReference>
<dbReference type="EMBL" id="JAGSSV010000007">
    <property type="protein sequence ID" value="MBR7888860.1"/>
    <property type="molecule type" value="Genomic_DNA"/>
</dbReference>
<dbReference type="PANTHER" id="PTHR45436:SF5">
    <property type="entry name" value="SENSOR HISTIDINE KINASE TRCS"/>
    <property type="match status" value="1"/>
</dbReference>
<gene>
    <name evidence="15" type="ORF">J9B83_07865</name>
</gene>
<evidence type="ECO:0000256" key="5">
    <source>
        <dbReference type="ARBA" id="ARBA00022679"/>
    </source>
</evidence>
<keyword evidence="6 12" id="KW-0812">Transmembrane</keyword>
<evidence type="ECO:0000259" key="14">
    <source>
        <dbReference type="PROSITE" id="PS50885"/>
    </source>
</evidence>
<evidence type="ECO:0000313" key="16">
    <source>
        <dbReference type="Proteomes" id="UP000679722"/>
    </source>
</evidence>
<dbReference type="SUPFAM" id="SSF55874">
    <property type="entry name" value="ATPase domain of HSP90 chaperone/DNA topoisomerase II/histidine kinase"/>
    <property type="match status" value="1"/>
</dbReference>
<evidence type="ECO:0000256" key="1">
    <source>
        <dbReference type="ARBA" id="ARBA00000085"/>
    </source>
</evidence>
<dbReference type="InterPro" id="IPR004358">
    <property type="entry name" value="Sig_transdc_His_kin-like_C"/>
</dbReference>
<comment type="catalytic activity">
    <reaction evidence="1">
        <text>ATP + protein L-histidine = ADP + protein N-phospho-L-histidine.</text>
        <dbReference type="EC" id="2.7.13.3"/>
    </reaction>
</comment>
<dbReference type="InterPro" id="IPR036890">
    <property type="entry name" value="HATPase_C_sf"/>
</dbReference>
<name>A0ABS5HB45_9GAMM</name>
<dbReference type="Pfam" id="PF02518">
    <property type="entry name" value="HATPase_c"/>
    <property type="match status" value="1"/>
</dbReference>
<dbReference type="InterPro" id="IPR005467">
    <property type="entry name" value="His_kinase_dom"/>
</dbReference>
<dbReference type="PRINTS" id="PR00344">
    <property type="entry name" value="BCTRLSENSOR"/>
</dbReference>
<dbReference type="RefSeq" id="WP_211536204.1">
    <property type="nucleotide sequence ID" value="NZ_JAGSSV010000007.1"/>
</dbReference>
<dbReference type="EC" id="2.7.13.3" evidence="3"/>
<feature type="domain" description="Histidine kinase" evidence="13">
    <location>
        <begin position="275"/>
        <end position="490"/>
    </location>
</feature>
<evidence type="ECO:0000256" key="7">
    <source>
        <dbReference type="ARBA" id="ARBA00022777"/>
    </source>
</evidence>
<evidence type="ECO:0000256" key="3">
    <source>
        <dbReference type="ARBA" id="ARBA00012438"/>
    </source>
</evidence>
<comment type="subcellular location">
    <subcellularLocation>
        <location evidence="2">Membrane</location>
    </subcellularLocation>
</comment>
<keyword evidence="9" id="KW-0902">Two-component regulatory system</keyword>
<reference evidence="16" key="1">
    <citation type="submission" date="2023-07" db="EMBL/GenBank/DDBJ databases">
        <title>Marinomonas vulgaris A79, complete genome.</title>
        <authorList>
            <person name="Ying J.-J."/>
        </authorList>
    </citation>
    <scope>NUCLEOTIDE SEQUENCE [LARGE SCALE GENOMIC DNA]</scope>
    <source>
        <strain evidence="16">A79</strain>
    </source>
</reference>